<dbReference type="HOGENOM" id="CLU_174115_0_0_9"/>
<accession>E0S3X3</accession>
<sequence>MATIRKKIDVSAELTAEQLHMLKEAENTEYVFDEDNPILSREELAQFRRVSELIKEERENNQKQNVTLRLSPRAVRKAKSLGKGYTSILAKIVEKALDNPELAELLMK</sequence>
<dbReference type="RefSeq" id="WP_013282754.1">
    <property type="nucleotide sequence ID" value="NC_014389.1"/>
</dbReference>
<keyword evidence="1" id="KW-0614">Plasmid</keyword>
<proteinExistence type="predicted"/>
<dbReference type="Proteomes" id="UP000001299">
    <property type="component" value="Plasmid pCY360"/>
</dbReference>
<keyword evidence="2" id="KW-1185">Reference proteome</keyword>
<reference evidence="1 2" key="1">
    <citation type="journal article" date="2010" name="PLoS ONE">
        <title>The glycobiome of the rumen bacterium Butyrivibrio proteoclasticus B316(T) highlights adaptation to a polysaccharide-rich environment.</title>
        <authorList>
            <person name="Kelly W.J."/>
            <person name="Leahy S.C."/>
            <person name="Altermann E."/>
            <person name="Yeoman C.J."/>
            <person name="Dunne J.C."/>
            <person name="Kong Z."/>
            <person name="Pacheco D.M."/>
            <person name="Li D."/>
            <person name="Noel S.J."/>
            <person name="Moon C.D."/>
            <person name="Cookson A.L."/>
            <person name="Attwood G.T."/>
        </authorList>
    </citation>
    <scope>NUCLEOTIDE SEQUENCE [LARGE SCALE GENOMIC DNA]</scope>
    <source>
        <strain evidence="2">ATCC 51982 / DSM 14932 / B316</strain>
        <plasmid evidence="2">Plasmid pCY360</plasmid>
    </source>
</reference>
<dbReference type="AlphaFoldDB" id="E0S3X3"/>
<evidence type="ECO:0008006" key="3">
    <source>
        <dbReference type="Google" id="ProtNLM"/>
    </source>
</evidence>
<organism evidence="1 2">
    <name type="scientific">Butyrivibrio proteoclasticus (strain ATCC 51982 / DSM 14932 / B316)</name>
    <name type="common">Clostridium proteoclasticum</name>
    <dbReference type="NCBI Taxonomy" id="515622"/>
    <lineage>
        <taxon>Bacteria</taxon>
        <taxon>Bacillati</taxon>
        <taxon>Bacillota</taxon>
        <taxon>Clostridia</taxon>
        <taxon>Lachnospirales</taxon>
        <taxon>Lachnospiraceae</taxon>
        <taxon>Butyrivibrio</taxon>
    </lineage>
</organism>
<name>E0S3X3_BUTPB</name>
<evidence type="ECO:0000313" key="1">
    <source>
        <dbReference type="EMBL" id="ADL36105.1"/>
    </source>
</evidence>
<dbReference type="Pfam" id="PF14384">
    <property type="entry name" value="BrnA_antitoxin"/>
    <property type="match status" value="1"/>
</dbReference>
<gene>
    <name evidence="1" type="ordered locus">bpr_II167</name>
</gene>
<dbReference type="KEGG" id="bpb:bpr_II167"/>
<protein>
    <recommendedName>
        <fullName evidence="3">Antitoxin</fullName>
    </recommendedName>
</protein>
<evidence type="ECO:0000313" key="2">
    <source>
        <dbReference type="Proteomes" id="UP000001299"/>
    </source>
</evidence>
<geneLocation type="plasmid" evidence="1 2">
    <name>pCY360</name>
</geneLocation>
<dbReference type="InterPro" id="IPR025528">
    <property type="entry name" value="BrnA_antitoxin"/>
</dbReference>
<dbReference type="EMBL" id="CP001812">
    <property type="protein sequence ID" value="ADL36105.1"/>
    <property type="molecule type" value="Genomic_DNA"/>
</dbReference>